<dbReference type="Proteomes" id="UP000235388">
    <property type="component" value="Unassembled WGS sequence"/>
</dbReference>
<gene>
    <name evidence="1" type="ORF">PCANC_02955</name>
</gene>
<name>A0A2N5T8F1_9BASI</name>
<evidence type="ECO:0000313" key="1">
    <source>
        <dbReference type="EMBL" id="PLW21766.1"/>
    </source>
</evidence>
<dbReference type="AlphaFoldDB" id="A0A2N5T8F1"/>
<keyword evidence="2" id="KW-1185">Reference proteome</keyword>
<protein>
    <submittedName>
        <fullName evidence="1">Uncharacterized protein</fullName>
    </submittedName>
</protein>
<accession>A0A2N5T8F1</accession>
<reference evidence="1 2" key="1">
    <citation type="submission" date="2017-11" db="EMBL/GenBank/DDBJ databases">
        <title>De novo assembly and phasing of dikaryotic genomes from two isolates of Puccinia coronata f. sp. avenae, the causal agent of oat crown rust.</title>
        <authorList>
            <person name="Miller M.E."/>
            <person name="Zhang Y."/>
            <person name="Omidvar V."/>
            <person name="Sperschneider J."/>
            <person name="Schwessinger B."/>
            <person name="Raley C."/>
            <person name="Palmer J.M."/>
            <person name="Garnica D."/>
            <person name="Upadhyaya N."/>
            <person name="Rathjen J."/>
            <person name="Taylor J.M."/>
            <person name="Park R.F."/>
            <person name="Dodds P.N."/>
            <person name="Hirsch C.D."/>
            <person name="Kianian S.F."/>
            <person name="Figueroa M."/>
        </authorList>
    </citation>
    <scope>NUCLEOTIDE SEQUENCE [LARGE SCALE GENOMIC DNA]</scope>
    <source>
        <strain evidence="1">12NC29</strain>
    </source>
</reference>
<sequence length="67" mass="7490">MTRPQTTRHEDVEEMMADLGLVSLYAWGPGNRAFEATVLGRILAAHASARPSHGTWEKLDKVFKHLS</sequence>
<evidence type="ECO:0000313" key="2">
    <source>
        <dbReference type="Proteomes" id="UP000235388"/>
    </source>
</evidence>
<organism evidence="1 2">
    <name type="scientific">Puccinia coronata f. sp. avenae</name>
    <dbReference type="NCBI Taxonomy" id="200324"/>
    <lineage>
        <taxon>Eukaryota</taxon>
        <taxon>Fungi</taxon>
        <taxon>Dikarya</taxon>
        <taxon>Basidiomycota</taxon>
        <taxon>Pucciniomycotina</taxon>
        <taxon>Pucciniomycetes</taxon>
        <taxon>Pucciniales</taxon>
        <taxon>Pucciniaceae</taxon>
        <taxon>Puccinia</taxon>
    </lineage>
</organism>
<comment type="caution">
    <text evidence="1">The sequence shown here is derived from an EMBL/GenBank/DDBJ whole genome shotgun (WGS) entry which is preliminary data.</text>
</comment>
<dbReference type="EMBL" id="PGCJ01000780">
    <property type="protein sequence ID" value="PLW21766.1"/>
    <property type="molecule type" value="Genomic_DNA"/>
</dbReference>
<proteinExistence type="predicted"/>